<feature type="transmembrane region" description="Helical" evidence="1">
    <location>
        <begin position="216"/>
        <end position="235"/>
    </location>
</feature>
<evidence type="ECO:0000256" key="1">
    <source>
        <dbReference type="SAM" id="Phobius"/>
    </source>
</evidence>
<reference evidence="2 3" key="2">
    <citation type="journal article" date="2013" name="PLoS Genet.">
        <title>Comparative genome structure, secondary metabolite, and effector coding capacity across Cochliobolus pathogens.</title>
        <authorList>
            <person name="Condon B.J."/>
            <person name="Leng Y."/>
            <person name="Wu D."/>
            <person name="Bushley K.E."/>
            <person name="Ohm R.A."/>
            <person name="Otillar R."/>
            <person name="Martin J."/>
            <person name="Schackwitz W."/>
            <person name="Grimwood J."/>
            <person name="MohdZainudin N."/>
            <person name="Xue C."/>
            <person name="Wang R."/>
            <person name="Manning V.A."/>
            <person name="Dhillon B."/>
            <person name="Tu Z.J."/>
            <person name="Steffenson B.J."/>
            <person name="Salamov A."/>
            <person name="Sun H."/>
            <person name="Lowry S."/>
            <person name="LaButti K."/>
            <person name="Han J."/>
            <person name="Copeland A."/>
            <person name="Lindquist E."/>
            <person name="Barry K."/>
            <person name="Schmutz J."/>
            <person name="Baker S.E."/>
            <person name="Ciuffetti L.M."/>
            <person name="Grigoriev I.V."/>
            <person name="Zhong S."/>
            <person name="Turgeon B.G."/>
        </authorList>
    </citation>
    <scope>NUCLEOTIDE SEQUENCE [LARGE SCALE GENOMIC DNA]</scope>
    <source>
        <strain evidence="3">28A</strain>
    </source>
</reference>
<reference evidence="2 3" key="1">
    <citation type="journal article" date="2012" name="PLoS Pathog.">
        <title>Diverse lifestyles and strategies of plant pathogenesis encoded in the genomes of eighteen Dothideomycetes fungi.</title>
        <authorList>
            <person name="Ohm R.A."/>
            <person name="Feau N."/>
            <person name="Henrissat B."/>
            <person name="Schoch C.L."/>
            <person name="Horwitz B.A."/>
            <person name="Barry K.W."/>
            <person name="Condon B.J."/>
            <person name="Copeland A.C."/>
            <person name="Dhillon B."/>
            <person name="Glaser F."/>
            <person name="Hesse C.N."/>
            <person name="Kosti I."/>
            <person name="LaButti K."/>
            <person name="Lindquist E.A."/>
            <person name="Lucas S."/>
            <person name="Salamov A.A."/>
            <person name="Bradshaw R.E."/>
            <person name="Ciuffetti L."/>
            <person name="Hamelin R.C."/>
            <person name="Kema G.H.J."/>
            <person name="Lawrence C."/>
            <person name="Scott J.A."/>
            <person name="Spatafora J.W."/>
            <person name="Turgeon B.G."/>
            <person name="de Wit P.J.G.M."/>
            <person name="Zhong S."/>
            <person name="Goodwin S.B."/>
            <person name="Grigoriev I.V."/>
        </authorList>
    </citation>
    <scope>NUCLEOTIDE SEQUENCE [LARGE SCALE GENOMIC DNA]</scope>
    <source>
        <strain evidence="3">28A</strain>
    </source>
</reference>
<keyword evidence="1" id="KW-0812">Transmembrane</keyword>
<organism evidence="2 3">
    <name type="scientific">Exserohilum turcicum (strain 28A)</name>
    <name type="common">Northern leaf blight fungus</name>
    <name type="synonym">Setosphaeria turcica</name>
    <dbReference type="NCBI Taxonomy" id="671987"/>
    <lineage>
        <taxon>Eukaryota</taxon>
        <taxon>Fungi</taxon>
        <taxon>Dikarya</taxon>
        <taxon>Ascomycota</taxon>
        <taxon>Pezizomycotina</taxon>
        <taxon>Dothideomycetes</taxon>
        <taxon>Pleosporomycetidae</taxon>
        <taxon>Pleosporales</taxon>
        <taxon>Pleosporineae</taxon>
        <taxon>Pleosporaceae</taxon>
        <taxon>Exserohilum</taxon>
    </lineage>
</organism>
<name>R0K2P8_EXST2</name>
<feature type="transmembrane region" description="Helical" evidence="1">
    <location>
        <begin position="172"/>
        <end position="196"/>
    </location>
</feature>
<evidence type="ECO:0000313" key="3">
    <source>
        <dbReference type="Proteomes" id="UP000016935"/>
    </source>
</evidence>
<dbReference type="Proteomes" id="UP000016935">
    <property type="component" value="Unassembled WGS sequence"/>
</dbReference>
<accession>R0K2P8</accession>
<dbReference type="OrthoDB" id="10318941at2759"/>
<dbReference type="AlphaFoldDB" id="R0K2P8"/>
<keyword evidence="1" id="KW-0472">Membrane</keyword>
<dbReference type="EMBL" id="KB908844">
    <property type="protein sequence ID" value="EOA82637.1"/>
    <property type="molecule type" value="Genomic_DNA"/>
</dbReference>
<sequence>MFTTSSKTIWTVTAVTVVLAIALATATFWILFSQQTATTGLFTLNFNLTKSPLSASLQRDLLKDIKRGAGKILDVAATKTSDAMADTQSSASSAATSLPQIEDYVPLNCSFGMIRFCVGFKQGRSCSSSRLTVSALVLNKVQDLPGPLKDVIQARVEVLSSLPSSLDSLPTAVIGCLLTGSLSFITLLLLSCCVAYGHSTHLASIIQKIGTTKQMMVHFGIGLACCVPYVVLVAVQHNVTKALEQLPAWVEIKHKTQCVTGELVAKSVSVRCL</sequence>
<proteinExistence type="predicted"/>
<gene>
    <name evidence="2" type="ORF">SETTUDRAFT_22614</name>
</gene>
<dbReference type="GeneID" id="19402579"/>
<feature type="transmembrane region" description="Helical" evidence="1">
    <location>
        <begin position="12"/>
        <end position="32"/>
    </location>
</feature>
<dbReference type="HOGENOM" id="CLU_1020018_0_0_1"/>
<protein>
    <submittedName>
        <fullName evidence="2">Uncharacterized protein</fullName>
    </submittedName>
</protein>
<keyword evidence="3" id="KW-1185">Reference proteome</keyword>
<keyword evidence="1" id="KW-1133">Transmembrane helix</keyword>
<dbReference type="RefSeq" id="XP_008029359.1">
    <property type="nucleotide sequence ID" value="XM_008031168.1"/>
</dbReference>
<evidence type="ECO:0000313" key="2">
    <source>
        <dbReference type="EMBL" id="EOA82637.1"/>
    </source>
</evidence>